<dbReference type="Pfam" id="PF10598">
    <property type="entry name" value="RRM_4"/>
    <property type="match status" value="1"/>
</dbReference>
<sequence length="1732" mass="196932">MLQARKEPSSPFCTAPAARLLGPGACCGGSGHAGCRPHMDAVPLVRRVLARERRKHPVEIPLPLYPSFYFEPSRKKRHKRGPRTLERLASSRYFLRTELDWLEAGYQVLCQGRDALTALLSRKKISYLYLDNSFNLVSKKPLKTKKRKKSRVGVSFHLTRELLKLLKMVLDLHYMFRTMRISRHELAGNLNHLFMNVGVLTGIYRYKYKSMKQIRAAGGLFTWRSRESASHTSCGVWGEPWRIWMGWFRGNTKLLESYCAKLVKRVTGGRERDVAKRVTKQRAESAYDKEWRERFLREAEYLGTGSLDQCTGGAGCTPPKALSFCPEDAVGGAGAHAAEGSGRLSRGKRRLLAHLGEAWRCWKAHVGYSTGSGEVDRLVNKFIVDRAGYYIRNSLVVQERVLKGQKVDKIALKKCVGRVGRLDLKCCVDRQNEYLSRGPQVPVGVALKMYDALCSYVKKRGLKKIEFPAGDSVCETILANTLNELKDEVKRERLSREDSMEMETIESALCSTKEALYKVRKRLLVERAFKEIEYTPTIGSLRKCACRYEGTRRSTVGGIWPPGRAGTHAGAEAGHACVHALNGVFKVDIVDRIVDSFLDRYLFYEAHNMGLFPCYLKPRDEELGIQVVRGFCESLSRCPQGHVLLQLKFENTEDNADLNLLARMLRLVLDPVLVDYIVSRNNASISYKDMSFTNCVGIVKGLSFAPFLAMLYNMCIDLVLTDGCLFDNSHLYIREGIRHLNRLYLVVDPSALCSDGRAGAYLDECRGILGTELRPRGAARLGSAITSYLRSKLHPSVCAVSLESSTAHTFSFSLCSFRVTLSQRMPCANAWRLGACFAKLEVAEEGVCAFRQRMNHILRSSTGSTFYKTINKWNAAILALHVYYREAIENTTELVGLAVRYERRVQNTIKIAINSKMSVRFPDVVFYAPRHAGGLGMYRGPGVHGEIRGAADPNNSADPGGRLPSIGDYIVPWQEEFAESERAYGGLKDMSLDELRLLFNRGLPRISTIFHKDRNAASFDKGFRIRALFRRYRLPKDNQFSFMSMRHDGRLWDLSRYEDDVVGHFGGLPHVYEHTLHAAMGLGSEKLVFEEVTCSKQMTNAQRTGLNQIPNRRFILWWSPTINRAKVYVGYRTQLDLTGVFMHGKLSTVRISYVHIFRNHLWQNIHKSLVDSLVRNMDYEVQRCRVSNKKSLRMHEAAPDFVIRGAMDVRLVSIGPQGEEEGAAARLCCEESTAGCVDELWVDVQLRWCNYDERDLCRQAEDAFRSHGTRWGFVVLFDLCYSRFAVCGYMPGGLMNLGDYCSVLLKTDALVGVLRERIRRALGLLVNGATATSSDVEVFDAEYIVQYTRDHLFVFRPRTGFLERLDIQFGRRDFRSRVCELLIKCLERCGGTSSTVVVPCDLHMHIKSYASEYPFLRVRPSEIKIHFEHLPPQRAGAKCLYEGWCTSAYTSFCRLALILKGASIQKKIVEELEAVWEKLGDDEWIEVENKIRDVVLASYTRERFISRDMLSQRDLRHIIFGVDVYKSRRILFSGSNEDKKAGAGARKVGMLLSDWRSSFVYYEHNVDDVVRAVLEGAGADAGAEPVPRNILETLIRISDLQRPIFALALDRHYYALPPQYSTYNFIQTAGITDDIRSRTRGIVLFNGSQDIYQDLCVRFGLADAVHIPVNTRSAPRIVESEGAFLVPDLWNYNFRKEDMPERYELRLGVPQKFFDEECRVHHFREFYKGNKS</sequence>
<dbReference type="InterPro" id="IPR012984">
    <property type="entry name" value="PROCT"/>
</dbReference>
<dbReference type="PANTHER" id="PTHR11140:SF0">
    <property type="entry name" value="PRE-MRNA-PROCESSING-SPLICING FACTOR 8"/>
    <property type="match status" value="1"/>
</dbReference>
<dbReference type="GO" id="GO:0000244">
    <property type="term" value="P:spliceosomal tri-snRNP complex assembly"/>
    <property type="evidence" value="ECO:0007669"/>
    <property type="project" value="TreeGrafter"/>
</dbReference>
<dbReference type="EMBL" id="JARGDH010000006">
    <property type="protein sequence ID" value="KAL0266060.1"/>
    <property type="molecule type" value="Genomic_DNA"/>
</dbReference>
<organism evidence="6">
    <name type="scientific">Menopon gallinae</name>
    <name type="common">poultry shaft louse</name>
    <dbReference type="NCBI Taxonomy" id="328185"/>
    <lineage>
        <taxon>Eukaryota</taxon>
        <taxon>Metazoa</taxon>
        <taxon>Ecdysozoa</taxon>
        <taxon>Arthropoda</taxon>
        <taxon>Hexapoda</taxon>
        <taxon>Insecta</taxon>
        <taxon>Pterygota</taxon>
        <taxon>Neoptera</taxon>
        <taxon>Paraneoptera</taxon>
        <taxon>Psocodea</taxon>
        <taxon>Troctomorpha</taxon>
        <taxon>Phthiraptera</taxon>
        <taxon>Amblycera</taxon>
        <taxon>Menoponidae</taxon>
        <taxon>Menopon</taxon>
    </lineage>
</organism>
<dbReference type="GO" id="GO:0030620">
    <property type="term" value="F:U2 snRNA binding"/>
    <property type="evidence" value="ECO:0007669"/>
    <property type="project" value="TreeGrafter"/>
</dbReference>
<feature type="domain" description="PROCN" evidence="1">
    <location>
        <begin position="74"/>
        <end position="298"/>
    </location>
</feature>
<evidence type="ECO:0000259" key="2">
    <source>
        <dbReference type="Pfam" id="PF08084"/>
    </source>
</evidence>
<dbReference type="InterPro" id="IPR019582">
    <property type="entry name" value="RRM_spliceosomal_PrP8"/>
</dbReference>
<dbReference type="PANTHER" id="PTHR11140">
    <property type="entry name" value="PRE-MRNA SPLICING FACTOR PRP8"/>
    <property type="match status" value="1"/>
</dbReference>
<dbReference type="GO" id="GO:0071013">
    <property type="term" value="C:catalytic step 2 spliceosome"/>
    <property type="evidence" value="ECO:0007669"/>
    <property type="project" value="TreeGrafter"/>
</dbReference>
<dbReference type="InterPro" id="IPR019581">
    <property type="entry name" value="Prp8_U5-snRNA-bd"/>
</dbReference>
<feature type="domain" description="Pre-mRNA-processing-splicing factor 8 U6-snRNA-binding" evidence="3">
    <location>
        <begin position="1029"/>
        <end position="1179"/>
    </location>
</feature>
<dbReference type="Gene3D" id="3.30.43.40">
    <property type="entry name" value="Pre-mRNA-processing-splicing factor 8, U5-snRNA-binding domain"/>
    <property type="match status" value="1"/>
</dbReference>
<dbReference type="GO" id="GO:0030623">
    <property type="term" value="F:U5 snRNA binding"/>
    <property type="evidence" value="ECO:0007669"/>
    <property type="project" value="InterPro"/>
</dbReference>
<dbReference type="GO" id="GO:0097157">
    <property type="term" value="F:pre-mRNA intronic binding"/>
    <property type="evidence" value="ECO:0007669"/>
    <property type="project" value="TreeGrafter"/>
</dbReference>
<dbReference type="GO" id="GO:0030619">
    <property type="term" value="F:U1 snRNA binding"/>
    <property type="evidence" value="ECO:0007669"/>
    <property type="project" value="TreeGrafter"/>
</dbReference>
<dbReference type="Gene3D" id="1.20.80.40">
    <property type="match status" value="1"/>
</dbReference>
<dbReference type="InterPro" id="IPR027652">
    <property type="entry name" value="PRP8"/>
</dbReference>
<dbReference type="InterPro" id="IPR012592">
    <property type="entry name" value="PROCN"/>
</dbReference>
<dbReference type="Pfam" id="PF08084">
    <property type="entry name" value="PROCT"/>
    <property type="match status" value="1"/>
</dbReference>
<feature type="domain" description="Pre-mRNA-processing-splicing factor 8 U5-snRNA-binding" evidence="4">
    <location>
        <begin position="848"/>
        <end position="938"/>
    </location>
</feature>
<feature type="domain" description="PROCN" evidence="1">
    <location>
        <begin position="349"/>
        <end position="441"/>
    </location>
</feature>
<proteinExistence type="predicted"/>
<evidence type="ECO:0000313" key="6">
    <source>
        <dbReference type="EMBL" id="KAL0266060.1"/>
    </source>
</evidence>
<evidence type="ECO:0000259" key="4">
    <source>
        <dbReference type="Pfam" id="PF10597"/>
    </source>
</evidence>
<evidence type="ECO:0000259" key="3">
    <source>
        <dbReference type="Pfam" id="PF10596"/>
    </source>
</evidence>
<dbReference type="InterPro" id="IPR042516">
    <property type="entry name" value="Prp8_U5-snRNA-bd_sf"/>
</dbReference>
<feature type="domain" description="RNA recognition motif spliceosomal PrP8" evidence="5">
    <location>
        <begin position="655"/>
        <end position="720"/>
    </location>
</feature>
<dbReference type="Pfam" id="PF10597">
    <property type="entry name" value="U5_2-snRNA_bdg"/>
    <property type="match status" value="1"/>
</dbReference>
<dbReference type="GO" id="GO:0005682">
    <property type="term" value="C:U5 snRNP"/>
    <property type="evidence" value="ECO:0007669"/>
    <property type="project" value="TreeGrafter"/>
</dbReference>
<gene>
    <name evidence="6" type="ORF">PYX00_011777</name>
</gene>
<dbReference type="Gene3D" id="3.40.140.10">
    <property type="entry name" value="Cytidine Deaminase, domain 2"/>
    <property type="match status" value="1"/>
</dbReference>
<accession>A0AAW2H8H6</accession>
<dbReference type="Pfam" id="PF10596">
    <property type="entry name" value="U6-snRNA_bdg"/>
    <property type="match status" value="1"/>
</dbReference>
<comment type="caution">
    <text evidence="6">The sequence shown here is derived from an EMBL/GenBank/DDBJ whole genome shotgun (WGS) entry which is preliminary data.</text>
</comment>
<dbReference type="InterPro" id="IPR043173">
    <property type="entry name" value="Prp8_domainIV_fingers"/>
</dbReference>
<dbReference type="Pfam" id="PF08083">
    <property type="entry name" value="PROCN"/>
    <property type="match status" value="2"/>
</dbReference>
<feature type="domain" description="PROCT" evidence="2">
    <location>
        <begin position="1681"/>
        <end position="1728"/>
    </location>
</feature>
<evidence type="ECO:0000259" key="1">
    <source>
        <dbReference type="Pfam" id="PF08083"/>
    </source>
</evidence>
<dbReference type="GO" id="GO:0017070">
    <property type="term" value="F:U6 snRNA binding"/>
    <property type="evidence" value="ECO:0007669"/>
    <property type="project" value="InterPro"/>
</dbReference>
<name>A0AAW2H8H6_9NEOP</name>
<dbReference type="InterPro" id="IPR012337">
    <property type="entry name" value="RNaseH-like_sf"/>
</dbReference>
<evidence type="ECO:0000259" key="5">
    <source>
        <dbReference type="Pfam" id="PF10598"/>
    </source>
</evidence>
<protein>
    <submittedName>
        <fullName evidence="6">Uncharacterized protein</fullName>
    </submittedName>
</protein>
<dbReference type="SUPFAM" id="SSF53098">
    <property type="entry name" value="Ribonuclease H-like"/>
    <property type="match status" value="1"/>
</dbReference>
<reference evidence="6" key="1">
    <citation type="journal article" date="2024" name="Gigascience">
        <title>Chromosome-level genome of the poultry shaft louse Menopon gallinae provides insight into the host-switching and adaptive evolution of parasitic lice.</title>
        <authorList>
            <person name="Xu Y."/>
            <person name="Ma L."/>
            <person name="Liu S."/>
            <person name="Liang Y."/>
            <person name="Liu Q."/>
            <person name="He Z."/>
            <person name="Tian L."/>
            <person name="Duan Y."/>
            <person name="Cai W."/>
            <person name="Li H."/>
            <person name="Song F."/>
        </authorList>
    </citation>
    <scope>NUCLEOTIDE SEQUENCE</scope>
    <source>
        <strain evidence="6">Cailab_2023a</strain>
    </source>
</reference>
<dbReference type="Gene3D" id="3.90.1570.40">
    <property type="match status" value="1"/>
</dbReference>
<dbReference type="InterPro" id="IPR019580">
    <property type="entry name" value="Prp8_U6-snRNA-bd"/>
</dbReference>